<gene>
    <name evidence="1" type="ORF">MmiAt1_06870</name>
</gene>
<organism evidence="1 2">
    <name type="scientific">Methanimicrococcus hacksteinii</name>
    <dbReference type="NCBI Taxonomy" id="3028293"/>
    <lineage>
        <taxon>Archaea</taxon>
        <taxon>Methanobacteriati</taxon>
        <taxon>Methanobacteriota</taxon>
        <taxon>Stenosarchaea group</taxon>
        <taxon>Methanomicrobia</taxon>
        <taxon>Methanosarcinales</taxon>
        <taxon>Methanosarcinaceae</taxon>
        <taxon>Methanimicrococcus</taxon>
    </lineage>
</organism>
<evidence type="ECO:0000313" key="2">
    <source>
        <dbReference type="Proteomes" id="UP001272052"/>
    </source>
</evidence>
<sequence length="154" mass="18361">MESSYPIFYYKHGKNREYACFRNYSYQLCLLVSCLLGQLHNFSCIRLYYFDENGDEKYCKVFLAQLESSTPINPHYVISYNEIKDNFCEILKKWYNLDSGIKYKHLRKSLFSSFIENSYVETFRNMEYLVTESKLINTQAIENQILIPVLDKNG</sequence>
<evidence type="ECO:0000313" key="1">
    <source>
        <dbReference type="EMBL" id="MDV0445130.1"/>
    </source>
</evidence>
<dbReference type="EMBL" id="JAWDKC010000012">
    <property type="protein sequence ID" value="MDV0445130.1"/>
    <property type="molecule type" value="Genomic_DNA"/>
</dbReference>
<proteinExistence type="predicted"/>
<name>A0ABU3VP96_9EURY</name>
<accession>A0ABU3VP96</accession>
<keyword evidence="2" id="KW-1185">Reference proteome</keyword>
<reference evidence="1 2" key="1">
    <citation type="submission" date="2023-06" db="EMBL/GenBank/DDBJ databases">
        <title>Genome sequence of Methanimicrococcus sp. At1.</title>
        <authorList>
            <person name="Protasov E."/>
            <person name="Platt K."/>
            <person name="Poehlein A."/>
            <person name="Daniel R."/>
            <person name="Brune A."/>
        </authorList>
    </citation>
    <scope>NUCLEOTIDE SEQUENCE [LARGE SCALE GENOMIC DNA]</scope>
    <source>
        <strain evidence="1 2">At1</strain>
    </source>
</reference>
<dbReference type="Proteomes" id="UP001272052">
    <property type="component" value="Unassembled WGS sequence"/>
</dbReference>
<comment type="caution">
    <text evidence="1">The sequence shown here is derived from an EMBL/GenBank/DDBJ whole genome shotgun (WGS) entry which is preliminary data.</text>
</comment>
<protein>
    <submittedName>
        <fullName evidence="1">Uncharacterized protein</fullName>
    </submittedName>
</protein>